<dbReference type="Proteomes" id="UP000582090">
    <property type="component" value="Unassembled WGS sequence"/>
</dbReference>
<reference evidence="7 8" key="1">
    <citation type="submission" date="2020-08" db="EMBL/GenBank/DDBJ databases">
        <title>Genomic Encyclopedia of Type Strains, Phase IV (KMG-IV): sequencing the most valuable type-strain genomes for metagenomic binning, comparative biology and taxonomic classification.</title>
        <authorList>
            <person name="Goeker M."/>
        </authorList>
    </citation>
    <scope>NUCLEOTIDE SEQUENCE [LARGE SCALE GENOMIC DNA]</scope>
    <source>
        <strain evidence="7 8">DSM 26575</strain>
    </source>
</reference>
<keyword evidence="7" id="KW-0132">Cell division</keyword>
<feature type="transmembrane region" description="Helical" evidence="4">
    <location>
        <begin position="48"/>
        <end position="67"/>
    </location>
</feature>
<dbReference type="InterPro" id="IPR005311">
    <property type="entry name" value="PBP_dimer"/>
</dbReference>
<evidence type="ECO:0000256" key="1">
    <source>
        <dbReference type="ARBA" id="ARBA00004370"/>
    </source>
</evidence>
<evidence type="ECO:0000256" key="4">
    <source>
        <dbReference type="SAM" id="Phobius"/>
    </source>
</evidence>
<dbReference type="Gene3D" id="3.40.710.10">
    <property type="entry name" value="DD-peptidase/beta-lactamase superfamily"/>
    <property type="match status" value="1"/>
</dbReference>
<dbReference type="Gene3D" id="3.30.450.330">
    <property type="match status" value="1"/>
</dbReference>
<keyword evidence="4" id="KW-0812">Transmembrane</keyword>
<comment type="subcellular location">
    <subcellularLocation>
        <location evidence="1">Membrane</location>
    </subcellularLocation>
</comment>
<dbReference type="SUPFAM" id="SSF56519">
    <property type="entry name" value="Penicillin binding protein dimerisation domain"/>
    <property type="match status" value="1"/>
</dbReference>
<dbReference type="PANTHER" id="PTHR30627:SF1">
    <property type="entry name" value="PEPTIDOGLYCAN D,D-TRANSPEPTIDASE FTSI"/>
    <property type="match status" value="1"/>
</dbReference>
<gene>
    <name evidence="7" type="ORF">GGQ67_001038</name>
</gene>
<keyword evidence="4" id="KW-1133">Transmembrane helix</keyword>
<dbReference type="Gene3D" id="3.90.1310.10">
    <property type="entry name" value="Penicillin-binding protein 2a (Domain 2)"/>
    <property type="match status" value="1"/>
</dbReference>
<dbReference type="Pfam" id="PF03717">
    <property type="entry name" value="PBP_dimer"/>
    <property type="match status" value="1"/>
</dbReference>
<evidence type="ECO:0000259" key="6">
    <source>
        <dbReference type="Pfam" id="PF03717"/>
    </source>
</evidence>
<evidence type="ECO:0000313" key="7">
    <source>
        <dbReference type="EMBL" id="MBB3963413.1"/>
    </source>
</evidence>
<dbReference type="GO" id="GO:0071555">
    <property type="term" value="P:cell wall organization"/>
    <property type="evidence" value="ECO:0007669"/>
    <property type="project" value="TreeGrafter"/>
</dbReference>
<keyword evidence="2" id="KW-0645">Protease</keyword>
<dbReference type="InterPro" id="IPR012338">
    <property type="entry name" value="Beta-lactam/transpept-like"/>
</dbReference>
<keyword evidence="8" id="KW-1185">Reference proteome</keyword>
<sequence length="583" mass="63169">MSFLSRIMVAKSQAHFSSGVYSRFGGSAGNAPIPGWRKKRSGQAKSRVGLLAFAFVCGYLVIGGRLVEYAVRDPDTVSSILPPDRLLASRPDILDRNGEVLATDIRTVSLFAEPNKIVDADEAVEKLTTVLPDLDMKGTYKKLANRNSHFAWLRRQLSPKQQSQILALGIPGIGFRPEKRRFYPGGPTAAHILGYVNIDNRGVAGMEKYIDDQGLADLASVGMTSDQPLEPIKLSIDVRVQNIVRDVVANAVTNYEAKGAGAVILDINTGEVLAMASAPDFDPNNPLEGAKEGWLNRMSNGTFEMGSTFKTFSLAMALDTGKVKLTDSFDARQSLRIGGFTIHDFHGQQRWLTLPEVFQYSSNVGTARIIDIVGIDAQKDYLTKLGLLTKMRTELPEVKMPSQPKVWKKINSVTISFGHGVSTTPLQTAVAGAALVNGGRLIEPTFLPRTRQQADDVAEVVVKKTTSDDVRYLFKLNGIKGSGRNADVPGFNVGGKTGTADKVVNGRYASNLNFNAFLAAFPIDDPKYVVLTFCDEPHNGEKGQNIAAFTAAPMVKNIISRAAPILGVEPKFGDDGSAMLVSY</sequence>
<dbReference type="GO" id="GO:0051301">
    <property type="term" value="P:cell division"/>
    <property type="evidence" value="ECO:0007669"/>
    <property type="project" value="UniProtKB-KW"/>
</dbReference>
<dbReference type="RefSeq" id="WP_183899126.1">
    <property type="nucleotide sequence ID" value="NZ_JACIDW010000002.1"/>
</dbReference>
<name>A0A7W6G9C3_9HYPH</name>
<evidence type="ECO:0000256" key="2">
    <source>
        <dbReference type="ARBA" id="ARBA00022645"/>
    </source>
</evidence>
<dbReference type="PANTHER" id="PTHR30627">
    <property type="entry name" value="PEPTIDOGLYCAN D,D-TRANSPEPTIDASE"/>
    <property type="match status" value="1"/>
</dbReference>
<dbReference type="EMBL" id="JACIDW010000002">
    <property type="protein sequence ID" value="MBB3963413.1"/>
    <property type="molecule type" value="Genomic_DNA"/>
</dbReference>
<organism evidence="7 8">
    <name type="scientific">Rhizobium metallidurans</name>
    <dbReference type="NCBI Taxonomy" id="1265931"/>
    <lineage>
        <taxon>Bacteria</taxon>
        <taxon>Pseudomonadati</taxon>
        <taxon>Pseudomonadota</taxon>
        <taxon>Alphaproteobacteria</taxon>
        <taxon>Hyphomicrobiales</taxon>
        <taxon>Rhizobiaceae</taxon>
        <taxon>Rhizobium/Agrobacterium group</taxon>
        <taxon>Rhizobium</taxon>
    </lineage>
</organism>
<dbReference type="InterPro" id="IPR050515">
    <property type="entry name" value="Beta-lactam/transpept"/>
</dbReference>
<keyword evidence="3 4" id="KW-0472">Membrane</keyword>
<dbReference type="SUPFAM" id="SSF56601">
    <property type="entry name" value="beta-lactamase/transpeptidase-like"/>
    <property type="match status" value="1"/>
</dbReference>
<proteinExistence type="predicted"/>
<dbReference type="GO" id="GO:0004180">
    <property type="term" value="F:carboxypeptidase activity"/>
    <property type="evidence" value="ECO:0007669"/>
    <property type="project" value="UniProtKB-KW"/>
</dbReference>
<protein>
    <submittedName>
        <fullName evidence="7">Cell division protein FtsI (Penicillin-binding protein 3)</fullName>
    </submittedName>
</protein>
<accession>A0A7W6G9C3</accession>
<keyword evidence="7" id="KW-0131">Cell cycle</keyword>
<dbReference type="InterPro" id="IPR001460">
    <property type="entry name" value="PCN-bd_Tpept"/>
</dbReference>
<dbReference type="Pfam" id="PF00905">
    <property type="entry name" value="Transpeptidase"/>
    <property type="match status" value="1"/>
</dbReference>
<dbReference type="AlphaFoldDB" id="A0A7W6G9C3"/>
<comment type="caution">
    <text evidence="7">The sequence shown here is derived from an EMBL/GenBank/DDBJ whole genome shotgun (WGS) entry which is preliminary data.</text>
</comment>
<dbReference type="GO" id="GO:0005886">
    <property type="term" value="C:plasma membrane"/>
    <property type="evidence" value="ECO:0007669"/>
    <property type="project" value="TreeGrafter"/>
</dbReference>
<dbReference type="InterPro" id="IPR036138">
    <property type="entry name" value="PBP_dimer_sf"/>
</dbReference>
<feature type="domain" description="Penicillin-binding protein transpeptidase" evidence="5">
    <location>
        <begin position="261"/>
        <end position="548"/>
    </location>
</feature>
<keyword evidence="2" id="KW-0378">Hydrolase</keyword>
<evidence type="ECO:0000313" key="8">
    <source>
        <dbReference type="Proteomes" id="UP000582090"/>
    </source>
</evidence>
<dbReference type="GO" id="GO:0008658">
    <property type="term" value="F:penicillin binding"/>
    <property type="evidence" value="ECO:0007669"/>
    <property type="project" value="InterPro"/>
</dbReference>
<evidence type="ECO:0000256" key="3">
    <source>
        <dbReference type="ARBA" id="ARBA00023136"/>
    </source>
</evidence>
<feature type="domain" description="Penicillin-binding protein dimerisation" evidence="6">
    <location>
        <begin position="88"/>
        <end position="198"/>
    </location>
</feature>
<evidence type="ECO:0000259" key="5">
    <source>
        <dbReference type="Pfam" id="PF00905"/>
    </source>
</evidence>
<keyword evidence="2" id="KW-0121">Carboxypeptidase</keyword>